<sequence>MRVLGPLVSVLSVGLLAGCVGDDGGSVVKAIDLNAYQEDAHCKSLLLQPGELVYAQCRLAMSQTYLKNYNARRAVIEAEMGTTISEGFEQALRADAFCNYDEAMKVAPNAFDEAVAANLAYANCDTTRAAIEQEVSALGRDPMTFTMAEQPTVLKHNLQTIRDTKAVINGPGA</sequence>
<protein>
    <submittedName>
        <fullName evidence="1">Uncharacterized protein</fullName>
    </submittedName>
</protein>
<accession>Q0FZL2</accession>
<reference evidence="1 2" key="1">
    <citation type="journal article" date="2010" name="J. Bacteriol.">
        <title>Genome sequence of Fulvimarina pelagi HTCC2506T, a Mn(II)-oxidizing alphaproteobacterium possessing an aerobic anoxygenic photosynthetic gene cluster and Xanthorhodopsin.</title>
        <authorList>
            <person name="Kang I."/>
            <person name="Oh H.M."/>
            <person name="Lim S.I."/>
            <person name="Ferriera S."/>
            <person name="Giovannoni S.J."/>
            <person name="Cho J.C."/>
        </authorList>
    </citation>
    <scope>NUCLEOTIDE SEQUENCE [LARGE SCALE GENOMIC DNA]</scope>
    <source>
        <strain evidence="1 2">HTCC2506</strain>
    </source>
</reference>
<dbReference type="EMBL" id="AATP01000007">
    <property type="protein sequence ID" value="EAU40579.1"/>
    <property type="molecule type" value="Genomic_DNA"/>
</dbReference>
<dbReference type="HOGENOM" id="CLU_1545381_0_0_5"/>
<evidence type="ECO:0000313" key="2">
    <source>
        <dbReference type="Proteomes" id="UP000004310"/>
    </source>
</evidence>
<evidence type="ECO:0000313" key="1">
    <source>
        <dbReference type="EMBL" id="EAU40579.1"/>
    </source>
</evidence>
<proteinExistence type="predicted"/>
<organism evidence="1 2">
    <name type="scientific">Fulvimarina pelagi HTCC2506</name>
    <dbReference type="NCBI Taxonomy" id="314231"/>
    <lineage>
        <taxon>Bacteria</taxon>
        <taxon>Pseudomonadati</taxon>
        <taxon>Pseudomonadota</taxon>
        <taxon>Alphaproteobacteria</taxon>
        <taxon>Hyphomicrobiales</taxon>
        <taxon>Aurantimonadaceae</taxon>
        <taxon>Fulvimarina</taxon>
    </lineage>
</organism>
<dbReference type="Proteomes" id="UP000004310">
    <property type="component" value="Unassembled WGS sequence"/>
</dbReference>
<keyword evidence="2" id="KW-1185">Reference proteome</keyword>
<gene>
    <name evidence="1" type="ORF">FP2506_05101</name>
</gene>
<name>Q0FZL2_9HYPH</name>
<dbReference type="AlphaFoldDB" id="Q0FZL2"/>
<dbReference type="PROSITE" id="PS51257">
    <property type="entry name" value="PROKAR_LIPOPROTEIN"/>
    <property type="match status" value="1"/>
</dbReference>
<dbReference type="RefSeq" id="WP_007066165.1">
    <property type="nucleotide sequence ID" value="NZ_DS022272.1"/>
</dbReference>
<comment type="caution">
    <text evidence="1">The sequence shown here is derived from an EMBL/GenBank/DDBJ whole genome shotgun (WGS) entry which is preliminary data.</text>
</comment>